<gene>
    <name evidence="1" type="ORF">LCL61_18640</name>
</gene>
<keyword evidence="1" id="KW-0808">Transferase</keyword>
<dbReference type="EC" id="2.1.1.-" evidence="1"/>
<sequence length="382" mass="44481">MTLAEHGIASLGLMALTSPDSWSGSLERRLRRIVKRWAVSRKSYDDMVLRASEWAERYERLDTTCEGVLQRNAELAESHRLLMVEHENLRSRHEDVLRAKQAFEDQYRTWVPPGHFYSPFPAKEEIGRRAAALFDVDARPEAVDLREAEQIALFGKLADLAADLPFTAEPNERHRFFFDNPEYSWSDAITLHTMLRHLRPRRVIEVGSGYSTAMMLDTIDGWLDDTELTCVEPYPQLLESLLRTGDGERVRILGKPVQDVPVETFQALEAGDVLFIDSTHVVKAGSDVNYLFFEVLPRLSDGVWIHLHDVFFPFEYPMTWLTEGRAWQEDYLLRAFLMYNDRFEIRWYQQYMWIHHRRLLEGRIPVMANNPGGNIWLRKAPG</sequence>
<dbReference type="EMBL" id="CP150484">
    <property type="protein sequence ID" value="WYW17570.1"/>
    <property type="molecule type" value="Genomic_DNA"/>
</dbReference>
<proteinExistence type="predicted"/>
<reference evidence="1" key="1">
    <citation type="submission" date="2023-10" db="EMBL/GenBank/DDBJ databases">
        <title>Whole genome sequencing of actinobacterial strain Amycolatopsis sp. (BCA-696) identifies the underlying plant growth-promoting genes.</title>
        <authorList>
            <person name="Gandham P."/>
            <person name="Vadla N."/>
            <person name="Saji A."/>
            <person name="Srinivas V."/>
            <person name="Ruperao P."/>
            <person name="Selvanayagam S."/>
            <person name="Saxena R.K."/>
            <person name="Rathore A."/>
            <person name="Gopalakrishnan S."/>
            <person name="Thakur V."/>
        </authorList>
    </citation>
    <scope>NUCLEOTIDE SEQUENCE</scope>
    <source>
        <strain evidence="1">BCA-696</strain>
    </source>
</reference>
<organism evidence="1 2">
    <name type="scientific">Amycolatopsis coloradensis</name>
    <dbReference type="NCBI Taxonomy" id="76021"/>
    <lineage>
        <taxon>Bacteria</taxon>
        <taxon>Bacillati</taxon>
        <taxon>Actinomycetota</taxon>
        <taxon>Actinomycetes</taxon>
        <taxon>Pseudonocardiales</taxon>
        <taxon>Pseudonocardiaceae</taxon>
        <taxon>Amycolatopsis</taxon>
    </lineage>
</organism>
<keyword evidence="1" id="KW-0489">Methyltransferase</keyword>
<evidence type="ECO:0000313" key="2">
    <source>
        <dbReference type="Proteomes" id="UP001456344"/>
    </source>
</evidence>
<evidence type="ECO:0000313" key="1">
    <source>
        <dbReference type="EMBL" id="WYW17570.1"/>
    </source>
</evidence>
<name>A0ACD5BIP0_9PSEU</name>
<dbReference type="Proteomes" id="UP001456344">
    <property type="component" value="Chromosome"/>
</dbReference>
<protein>
    <submittedName>
        <fullName evidence="1">Class I SAM-dependent methyltransferase</fullName>
        <ecNumber evidence="1">2.1.1.-</ecNumber>
    </submittedName>
</protein>
<keyword evidence="2" id="KW-1185">Reference proteome</keyword>
<accession>A0ACD5BIP0</accession>